<dbReference type="PaxDb" id="29760-VIT_19s0014g00540.t01"/>
<organism evidence="1 2">
    <name type="scientific">Vitis vinifera</name>
    <name type="common">Grape</name>
    <dbReference type="NCBI Taxonomy" id="29760"/>
    <lineage>
        <taxon>Eukaryota</taxon>
        <taxon>Viridiplantae</taxon>
        <taxon>Streptophyta</taxon>
        <taxon>Embryophyta</taxon>
        <taxon>Tracheophyta</taxon>
        <taxon>Spermatophyta</taxon>
        <taxon>Magnoliopsida</taxon>
        <taxon>eudicotyledons</taxon>
        <taxon>Gunneridae</taxon>
        <taxon>Pentapetalae</taxon>
        <taxon>rosids</taxon>
        <taxon>Vitales</taxon>
        <taxon>Vitaceae</taxon>
        <taxon>Viteae</taxon>
        <taxon>Vitis</taxon>
    </lineage>
</organism>
<dbReference type="HOGENOM" id="CLU_2676138_0_0_1"/>
<dbReference type="EMBL" id="FN595229">
    <property type="protein sequence ID" value="CBI20130.3"/>
    <property type="molecule type" value="Genomic_DNA"/>
</dbReference>
<accession>E0CS31</accession>
<dbReference type="Proteomes" id="UP000009183">
    <property type="component" value="Chromosome 19"/>
</dbReference>
<reference evidence="2" key="1">
    <citation type="journal article" date="2007" name="Nature">
        <title>The grapevine genome sequence suggests ancestral hexaploidization in major angiosperm phyla.</title>
        <authorList>
            <consortium name="The French-Italian Public Consortium for Grapevine Genome Characterization."/>
            <person name="Jaillon O."/>
            <person name="Aury J.-M."/>
            <person name="Noel B."/>
            <person name="Policriti A."/>
            <person name="Clepet C."/>
            <person name="Casagrande A."/>
            <person name="Choisne N."/>
            <person name="Aubourg S."/>
            <person name="Vitulo N."/>
            <person name="Jubin C."/>
            <person name="Vezzi A."/>
            <person name="Legeai F."/>
            <person name="Hugueney P."/>
            <person name="Dasilva C."/>
            <person name="Horner D."/>
            <person name="Mica E."/>
            <person name="Jublot D."/>
            <person name="Poulain J."/>
            <person name="Bruyere C."/>
            <person name="Billault A."/>
            <person name="Segurens B."/>
            <person name="Gouyvenoux M."/>
            <person name="Ugarte E."/>
            <person name="Cattonaro F."/>
            <person name="Anthouard V."/>
            <person name="Vico V."/>
            <person name="Del Fabbro C."/>
            <person name="Alaux M."/>
            <person name="Di Gaspero G."/>
            <person name="Dumas V."/>
            <person name="Felice N."/>
            <person name="Paillard S."/>
            <person name="Juman I."/>
            <person name="Moroldo M."/>
            <person name="Scalabrin S."/>
            <person name="Canaguier A."/>
            <person name="Le Clainche I."/>
            <person name="Malacrida G."/>
            <person name="Durand E."/>
            <person name="Pesole G."/>
            <person name="Laucou V."/>
            <person name="Chatelet P."/>
            <person name="Merdinoglu D."/>
            <person name="Delledonne M."/>
            <person name="Pezzotti M."/>
            <person name="Lecharny A."/>
            <person name="Scarpelli C."/>
            <person name="Artiguenave F."/>
            <person name="Pe M.E."/>
            <person name="Valle G."/>
            <person name="Morgante M."/>
            <person name="Caboche M."/>
            <person name="Adam-Blondon A.-F."/>
            <person name="Weissenbach J."/>
            <person name="Quetier F."/>
            <person name="Wincker P."/>
        </authorList>
    </citation>
    <scope>NUCLEOTIDE SEQUENCE [LARGE SCALE GENOMIC DNA]</scope>
    <source>
        <strain evidence="2">cv. Pinot noir / PN40024</strain>
    </source>
</reference>
<name>E0CS31_VITVI</name>
<proteinExistence type="predicted"/>
<dbReference type="AlphaFoldDB" id="E0CS31"/>
<evidence type="ECO:0000313" key="2">
    <source>
        <dbReference type="Proteomes" id="UP000009183"/>
    </source>
</evidence>
<evidence type="ECO:0000313" key="1">
    <source>
        <dbReference type="EMBL" id="CBI20130.3"/>
    </source>
</evidence>
<protein>
    <submittedName>
        <fullName evidence="1">Uncharacterized protein</fullName>
    </submittedName>
</protein>
<sequence>MIDHLSKFRVSVIHVRRPVGDKSSRSLGGLTESSSLRISKDLLHQSWRSFLTSKKLTSPATNSAVQSLQNGVQCN</sequence>
<gene>
    <name evidence="1" type="ordered locus">VIT_19s0014g00540</name>
</gene>
<dbReference type="InParanoid" id="E0CS31"/>
<keyword evidence="2" id="KW-1185">Reference proteome</keyword>